<dbReference type="Proteomes" id="UP000313359">
    <property type="component" value="Unassembled WGS sequence"/>
</dbReference>
<dbReference type="Pfam" id="PF14214">
    <property type="entry name" value="Helitron_like_N"/>
    <property type="match status" value="1"/>
</dbReference>
<reference evidence="3" key="1">
    <citation type="journal article" date="2018" name="Genome Biol. Evol.">
        <title>Genomics and development of Lentinus tigrinus, a white-rot wood-decaying mushroom with dimorphic fruiting bodies.</title>
        <authorList>
            <person name="Wu B."/>
            <person name="Xu Z."/>
            <person name="Knudson A."/>
            <person name="Carlson A."/>
            <person name="Chen N."/>
            <person name="Kovaka S."/>
            <person name="LaButti K."/>
            <person name="Lipzen A."/>
            <person name="Pennachio C."/>
            <person name="Riley R."/>
            <person name="Schakwitz W."/>
            <person name="Umezawa K."/>
            <person name="Ohm R.A."/>
            <person name="Grigoriev I.V."/>
            <person name="Nagy L.G."/>
            <person name="Gibbons J."/>
            <person name="Hibbett D."/>
        </authorList>
    </citation>
    <scope>NUCLEOTIDE SEQUENCE [LARGE SCALE GENOMIC DNA]</scope>
    <source>
        <strain evidence="3">ALCF2SS1-6</strain>
    </source>
</reference>
<sequence>MERRLNTGPGRTQGRGRQRNQQVPYPTPPGTQRGPRVQGNNDGAHQLGGMSTLQTLRIELSPARRPYVEPIERHDLGRMDVLCPSCDALHWDGERLAASSRVHPKFGTCCDSGKVSLPLLPDPPAVLRQLFTDQTRDAKQFREHIWQYNSAFAFVSLGVSVDERINRHDHANPAPYVFRIHGELCHRTGSLLPGPGRAPRYAQTYIYDPRTALDERHRRNTNLSLPLLETIQTVLQQCNPYVAIYQHAHEVLCRYPADADVSVRLIADAKQDRRRYNLPSADDVAILLPGEGGGDFRDIILHRRGGPLHRITESHPAYAPLHYTLLFPLGTAGWHPELYLLDSESHDASLRKLSQTRYYAWQLHPRRTEFSTILHSARLLQQYIVDMWAVSEQYRLRWYQNNQSTIRASLYSGLEDALQDGHGDVDLNELGTLTVLPSSYTGGARYMQQLFQDGMAIARYFKTVDLFLTMTANP</sequence>
<keyword evidence="4" id="KW-1185">Reference proteome</keyword>
<organism evidence="3 4">
    <name type="scientific">Lentinus tigrinus ALCF2SS1-6</name>
    <dbReference type="NCBI Taxonomy" id="1328759"/>
    <lineage>
        <taxon>Eukaryota</taxon>
        <taxon>Fungi</taxon>
        <taxon>Dikarya</taxon>
        <taxon>Basidiomycota</taxon>
        <taxon>Agaricomycotina</taxon>
        <taxon>Agaricomycetes</taxon>
        <taxon>Polyporales</taxon>
        <taxon>Polyporaceae</taxon>
        <taxon>Lentinus</taxon>
    </lineage>
</organism>
<evidence type="ECO:0000313" key="3">
    <source>
        <dbReference type="EMBL" id="RPD64614.1"/>
    </source>
</evidence>
<feature type="domain" description="Helitron helicase-like" evidence="2">
    <location>
        <begin position="358"/>
        <end position="474"/>
    </location>
</feature>
<feature type="non-terminal residue" evidence="3">
    <location>
        <position position="474"/>
    </location>
</feature>
<feature type="region of interest" description="Disordered" evidence="1">
    <location>
        <begin position="1"/>
        <end position="45"/>
    </location>
</feature>
<dbReference type="PANTHER" id="PTHR45786:SF74">
    <property type="entry name" value="ATP-DEPENDENT DNA HELICASE"/>
    <property type="match status" value="1"/>
</dbReference>
<feature type="compositionally biased region" description="Low complexity" evidence="1">
    <location>
        <begin position="1"/>
        <end position="12"/>
    </location>
</feature>
<evidence type="ECO:0000259" key="2">
    <source>
        <dbReference type="Pfam" id="PF14214"/>
    </source>
</evidence>
<dbReference type="AlphaFoldDB" id="A0A5C2SMV7"/>
<name>A0A5C2SMV7_9APHY</name>
<dbReference type="STRING" id="1328759.A0A5C2SMV7"/>
<accession>A0A5C2SMV7</accession>
<evidence type="ECO:0000313" key="4">
    <source>
        <dbReference type="Proteomes" id="UP000313359"/>
    </source>
</evidence>
<proteinExistence type="predicted"/>
<dbReference type="EMBL" id="ML122253">
    <property type="protein sequence ID" value="RPD64614.1"/>
    <property type="molecule type" value="Genomic_DNA"/>
</dbReference>
<dbReference type="OrthoDB" id="2272314at2759"/>
<evidence type="ECO:0000256" key="1">
    <source>
        <dbReference type="SAM" id="MobiDB-lite"/>
    </source>
</evidence>
<gene>
    <name evidence="3" type="ORF">L227DRAFT_518966</name>
</gene>
<dbReference type="InterPro" id="IPR025476">
    <property type="entry name" value="Helitron_helicase-like"/>
</dbReference>
<dbReference type="PANTHER" id="PTHR45786">
    <property type="entry name" value="DNA BINDING PROTEIN-LIKE"/>
    <property type="match status" value="1"/>
</dbReference>
<protein>
    <recommendedName>
        <fullName evidence="2">Helitron helicase-like domain-containing protein</fullName>
    </recommendedName>
</protein>